<feature type="compositionally biased region" description="Polar residues" evidence="1">
    <location>
        <begin position="278"/>
        <end position="288"/>
    </location>
</feature>
<feature type="compositionally biased region" description="Basic and acidic residues" evidence="1">
    <location>
        <begin position="470"/>
        <end position="480"/>
    </location>
</feature>
<dbReference type="InterPro" id="IPR014939">
    <property type="entry name" value="CDT1_Gemini-bd-like"/>
</dbReference>
<comment type="caution">
    <text evidence="3">The sequence shown here is derived from an EMBL/GenBank/DDBJ whole genome shotgun (WGS) entry which is preliminary data.</text>
</comment>
<feature type="region of interest" description="Disordered" evidence="1">
    <location>
        <begin position="269"/>
        <end position="327"/>
    </location>
</feature>
<name>A0A7J6TVI6_PEROL</name>
<evidence type="ECO:0000313" key="3">
    <source>
        <dbReference type="EMBL" id="KAF4748787.1"/>
    </source>
</evidence>
<feature type="domain" description="CDT1 Geminin-binding" evidence="2">
    <location>
        <begin position="117"/>
        <end position="257"/>
    </location>
</feature>
<sequence>MSANGGGTRYKSLGARVMEDYLRQTAELAPEWIKVAQSKIDTKTEVLEMDMSVKTKAVLGKVKEKRDALSSQYTDKTCVPPASELSTQSVTPRGVPTGPLLSDKLEVETNTVLEESLPSHYKTVLDLFKILDAVLSRSRTRHQVSYFLQLKASVAQESGKRFERGRLLQVVFAADGLLALEWRETGCDTAYVGDNPLSRLVVLQRDSSGGSGAEVTKQLDEEEMLERAGIVCRNLESLLAEQDPKEFVPDEADPVPQVFRAVKSSQDYTAQARLPANPSETDTPTKSTPVLRGRVPSTPHATPQKPSNVQLSGDETRRSGELKVTSSPFVPRVTPPLSKAMTSAFLSWDHLGRAFQGLLCFMATSRDDMTAVGLRLARTLAVRVTERGLIEKTGRNVTGEQVKAVLMEDLGWVDEEDLRLRKADEEVLRLINEINKPLLIPEESDYEITASVRRGQDWTPSSSSRTATKATDRPGSKLDRLPPLTKKPRIQSPYREVVELVRDAFCGTDRGKVSEASQSMVLVQLKAIKHPDPYIRHIVRDLASSVQANQRSGPLNLLLGHLRLVHTLTAKLSQVEKDCADAAWKCFITICASLCVSQSVLVDSTVAEQFHLRGGAAMLLHFILSKKLASQRLTDLYLTGVAQVLLSGLRGLAASDLSDTKVVIQRIGVCYGAMEFLLVCGLTLDPGTVELVEEVLARLDGNDSELAQAAFVLRYEVTWRSQVPFGKRKPPVSAVPARAAFTNPTEMLI</sequence>
<feature type="compositionally biased region" description="Polar residues" evidence="1">
    <location>
        <begin position="458"/>
        <end position="469"/>
    </location>
</feature>
<accession>A0A7J6TVI6</accession>
<dbReference type="SUPFAM" id="SSF46785">
    <property type="entry name" value="Winged helix' DNA-binding domain"/>
    <property type="match status" value="1"/>
</dbReference>
<dbReference type="EMBL" id="JABANM010004737">
    <property type="protein sequence ID" value="KAF4748787.1"/>
    <property type="molecule type" value="Genomic_DNA"/>
</dbReference>
<gene>
    <name evidence="3" type="ORF">FOZ62_022021</name>
</gene>
<dbReference type="AlphaFoldDB" id="A0A7J6TVI6"/>
<evidence type="ECO:0000313" key="4">
    <source>
        <dbReference type="Proteomes" id="UP000574390"/>
    </source>
</evidence>
<evidence type="ECO:0000256" key="1">
    <source>
        <dbReference type="SAM" id="MobiDB-lite"/>
    </source>
</evidence>
<reference evidence="3 4" key="1">
    <citation type="submission" date="2020-04" db="EMBL/GenBank/DDBJ databases">
        <title>Perkinsus olseni comparative genomics.</title>
        <authorList>
            <person name="Bogema D.R."/>
        </authorList>
    </citation>
    <scope>NUCLEOTIDE SEQUENCE [LARGE SCALE GENOMIC DNA]</scope>
    <source>
        <strain evidence="3">ATCC PRA-205</strain>
    </source>
</reference>
<feature type="compositionally biased region" description="Polar residues" evidence="1">
    <location>
        <begin position="299"/>
        <end position="313"/>
    </location>
</feature>
<evidence type="ECO:0000259" key="2">
    <source>
        <dbReference type="SMART" id="SM01075"/>
    </source>
</evidence>
<dbReference type="SMART" id="SM01075">
    <property type="entry name" value="CDT1"/>
    <property type="match status" value="1"/>
</dbReference>
<proteinExistence type="predicted"/>
<organism evidence="3 4">
    <name type="scientific">Perkinsus olseni</name>
    <name type="common">Perkinsus atlanticus</name>
    <dbReference type="NCBI Taxonomy" id="32597"/>
    <lineage>
        <taxon>Eukaryota</taxon>
        <taxon>Sar</taxon>
        <taxon>Alveolata</taxon>
        <taxon>Perkinsozoa</taxon>
        <taxon>Perkinsea</taxon>
        <taxon>Perkinsida</taxon>
        <taxon>Perkinsidae</taxon>
        <taxon>Perkinsus</taxon>
    </lineage>
</organism>
<dbReference type="Pfam" id="PF08839">
    <property type="entry name" value="CDT1"/>
    <property type="match status" value="1"/>
</dbReference>
<feature type="region of interest" description="Disordered" evidence="1">
    <location>
        <begin position="452"/>
        <end position="487"/>
    </location>
</feature>
<dbReference type="InterPro" id="IPR036390">
    <property type="entry name" value="WH_DNA-bd_sf"/>
</dbReference>
<protein>
    <recommendedName>
        <fullName evidence="2">CDT1 Geminin-binding domain-containing protein</fullName>
    </recommendedName>
</protein>
<dbReference type="Proteomes" id="UP000574390">
    <property type="component" value="Unassembled WGS sequence"/>
</dbReference>